<dbReference type="EMBL" id="JAYWIO010000004">
    <property type="protein sequence ID" value="KAK7267247.1"/>
    <property type="molecule type" value="Genomic_DNA"/>
</dbReference>
<accession>A0AAN9I5W4</accession>
<evidence type="ECO:0000256" key="3">
    <source>
        <dbReference type="ARBA" id="ARBA00023125"/>
    </source>
</evidence>
<dbReference type="PROSITE" id="PS51032">
    <property type="entry name" value="AP2_ERF"/>
    <property type="match status" value="1"/>
</dbReference>
<dbReference type="PANTHER" id="PTHR31190:SF489">
    <property type="entry name" value="ETHYLENE-RESPONSIVE TRANSCRIPTION FACTOR ERF113-RELATED"/>
    <property type="match status" value="1"/>
</dbReference>
<feature type="region of interest" description="Disordered" evidence="7">
    <location>
        <begin position="1"/>
        <end position="42"/>
    </location>
</feature>
<comment type="subcellular location">
    <subcellularLocation>
        <location evidence="1">Nucleus</location>
    </subcellularLocation>
</comment>
<dbReference type="InterPro" id="IPR044808">
    <property type="entry name" value="ERF_plant"/>
</dbReference>
<dbReference type="AlphaFoldDB" id="A0AAN9I5W4"/>
<comment type="similarity">
    <text evidence="6">Belongs to the AP2/ERF transcription factor family. ERF subfamily.</text>
</comment>
<dbReference type="InterPro" id="IPR001471">
    <property type="entry name" value="AP2/ERF_dom"/>
</dbReference>
<protein>
    <recommendedName>
        <fullName evidence="8">AP2/ERF domain-containing protein</fullName>
    </recommendedName>
</protein>
<sequence>MSNNNNNNTPNFSSSIPHGRISTSNSIQMQDPSQPIHQAEIRDPKKAARVWLGTFDTAEAAAAAYDAAALKFKGNKAKLNFPELVAASSASAEASSSLDQSSPQFAPPPPSMPPPPPRPPQVAAHQPLPSFPSSSIEEGFPNLMQYAQVLCSKDDDDLQRAASGLYYHQNEPFSFSTTPSFFSSSSSSASSMPSSTFKQYEFGEYCSYFFDEERNTRE</sequence>
<dbReference type="GO" id="GO:0003677">
    <property type="term" value="F:DNA binding"/>
    <property type="evidence" value="ECO:0007669"/>
    <property type="project" value="UniProtKB-KW"/>
</dbReference>
<dbReference type="GO" id="GO:0005634">
    <property type="term" value="C:nucleus"/>
    <property type="evidence" value="ECO:0007669"/>
    <property type="project" value="UniProtKB-SubCell"/>
</dbReference>
<evidence type="ECO:0000313" key="9">
    <source>
        <dbReference type="EMBL" id="KAK7267247.1"/>
    </source>
</evidence>
<feature type="region of interest" description="Disordered" evidence="7">
    <location>
        <begin position="92"/>
        <end position="136"/>
    </location>
</feature>
<comment type="caution">
    <text evidence="9">The sequence shown here is derived from an EMBL/GenBank/DDBJ whole genome shotgun (WGS) entry which is preliminary data.</text>
</comment>
<name>A0AAN9I5W4_CROPI</name>
<feature type="compositionally biased region" description="Pro residues" evidence="7">
    <location>
        <begin position="105"/>
        <end position="120"/>
    </location>
</feature>
<dbReference type="Gene3D" id="3.30.730.10">
    <property type="entry name" value="AP2/ERF domain"/>
    <property type="match status" value="1"/>
</dbReference>
<feature type="compositionally biased region" description="Low complexity" evidence="7">
    <location>
        <begin position="1"/>
        <end position="15"/>
    </location>
</feature>
<dbReference type="InterPro" id="IPR036955">
    <property type="entry name" value="AP2/ERF_dom_sf"/>
</dbReference>
<keyword evidence="4" id="KW-0804">Transcription</keyword>
<keyword evidence="2" id="KW-0805">Transcription regulation</keyword>
<evidence type="ECO:0000256" key="1">
    <source>
        <dbReference type="ARBA" id="ARBA00004123"/>
    </source>
</evidence>
<dbReference type="SUPFAM" id="SSF54171">
    <property type="entry name" value="DNA-binding domain"/>
    <property type="match status" value="1"/>
</dbReference>
<evidence type="ECO:0000256" key="4">
    <source>
        <dbReference type="ARBA" id="ARBA00023163"/>
    </source>
</evidence>
<gene>
    <name evidence="9" type="ORF">RIF29_19914</name>
</gene>
<reference evidence="9 10" key="1">
    <citation type="submission" date="2024-01" db="EMBL/GenBank/DDBJ databases">
        <title>The genomes of 5 underutilized Papilionoideae crops provide insights into root nodulation and disease resistanc.</title>
        <authorList>
            <person name="Yuan L."/>
        </authorList>
    </citation>
    <scope>NUCLEOTIDE SEQUENCE [LARGE SCALE GENOMIC DNA]</scope>
    <source>
        <strain evidence="9">ZHUSHIDOU_FW_LH</strain>
        <tissue evidence="9">Leaf</tissue>
    </source>
</reference>
<organism evidence="9 10">
    <name type="scientific">Crotalaria pallida</name>
    <name type="common">Smooth rattlebox</name>
    <name type="synonym">Crotalaria striata</name>
    <dbReference type="NCBI Taxonomy" id="3830"/>
    <lineage>
        <taxon>Eukaryota</taxon>
        <taxon>Viridiplantae</taxon>
        <taxon>Streptophyta</taxon>
        <taxon>Embryophyta</taxon>
        <taxon>Tracheophyta</taxon>
        <taxon>Spermatophyta</taxon>
        <taxon>Magnoliopsida</taxon>
        <taxon>eudicotyledons</taxon>
        <taxon>Gunneridae</taxon>
        <taxon>Pentapetalae</taxon>
        <taxon>rosids</taxon>
        <taxon>fabids</taxon>
        <taxon>Fabales</taxon>
        <taxon>Fabaceae</taxon>
        <taxon>Papilionoideae</taxon>
        <taxon>50 kb inversion clade</taxon>
        <taxon>genistoids sensu lato</taxon>
        <taxon>core genistoids</taxon>
        <taxon>Crotalarieae</taxon>
        <taxon>Crotalaria</taxon>
    </lineage>
</organism>
<dbReference type="PANTHER" id="PTHR31190">
    <property type="entry name" value="DNA-BINDING DOMAIN"/>
    <property type="match status" value="1"/>
</dbReference>
<dbReference type="GO" id="GO:0009873">
    <property type="term" value="P:ethylene-activated signaling pathway"/>
    <property type="evidence" value="ECO:0007669"/>
    <property type="project" value="InterPro"/>
</dbReference>
<feature type="compositionally biased region" description="Low complexity" evidence="7">
    <location>
        <begin position="92"/>
        <end position="104"/>
    </location>
</feature>
<dbReference type="SMART" id="SM00380">
    <property type="entry name" value="AP2"/>
    <property type="match status" value="1"/>
</dbReference>
<keyword evidence="10" id="KW-1185">Reference proteome</keyword>
<keyword evidence="5" id="KW-0539">Nucleus</keyword>
<evidence type="ECO:0000259" key="8">
    <source>
        <dbReference type="PROSITE" id="PS51032"/>
    </source>
</evidence>
<dbReference type="GO" id="GO:0003700">
    <property type="term" value="F:DNA-binding transcription factor activity"/>
    <property type="evidence" value="ECO:0007669"/>
    <property type="project" value="InterPro"/>
</dbReference>
<evidence type="ECO:0000256" key="7">
    <source>
        <dbReference type="SAM" id="MobiDB-lite"/>
    </source>
</evidence>
<dbReference type="InterPro" id="IPR016177">
    <property type="entry name" value="DNA-bd_dom_sf"/>
</dbReference>
<evidence type="ECO:0000313" key="10">
    <source>
        <dbReference type="Proteomes" id="UP001372338"/>
    </source>
</evidence>
<keyword evidence="3" id="KW-0238">DNA-binding</keyword>
<evidence type="ECO:0000256" key="2">
    <source>
        <dbReference type="ARBA" id="ARBA00023015"/>
    </source>
</evidence>
<proteinExistence type="inferred from homology"/>
<feature type="compositionally biased region" description="Polar residues" evidence="7">
    <location>
        <begin position="21"/>
        <end position="36"/>
    </location>
</feature>
<feature type="domain" description="AP2/ERF" evidence="8">
    <location>
        <begin position="23"/>
        <end position="82"/>
    </location>
</feature>
<dbReference type="Proteomes" id="UP001372338">
    <property type="component" value="Unassembled WGS sequence"/>
</dbReference>
<evidence type="ECO:0000256" key="6">
    <source>
        <dbReference type="ARBA" id="ARBA00024343"/>
    </source>
</evidence>
<evidence type="ECO:0000256" key="5">
    <source>
        <dbReference type="ARBA" id="ARBA00023242"/>
    </source>
</evidence>